<evidence type="ECO:0000256" key="9">
    <source>
        <dbReference type="ARBA" id="ARBA00022843"/>
    </source>
</evidence>
<dbReference type="AlphaFoldDB" id="A0A7J8FT16"/>
<evidence type="ECO:0000256" key="13">
    <source>
        <dbReference type="ARBA" id="ARBA00023242"/>
    </source>
</evidence>
<evidence type="ECO:0000256" key="7">
    <source>
        <dbReference type="ARBA" id="ARBA00022553"/>
    </source>
</evidence>
<keyword evidence="6" id="KW-1017">Isopeptide bond</keyword>
<feature type="region of interest" description="Disordered" evidence="16">
    <location>
        <begin position="86"/>
        <end position="308"/>
    </location>
</feature>
<protein>
    <recommendedName>
        <fullName evidence="3">Nucleolin</fullName>
    </recommendedName>
</protein>
<evidence type="ECO:0000256" key="16">
    <source>
        <dbReference type="SAM" id="MobiDB-lite"/>
    </source>
</evidence>
<evidence type="ECO:0000256" key="8">
    <source>
        <dbReference type="ARBA" id="ARBA00022737"/>
    </source>
</evidence>
<feature type="compositionally biased region" description="Acidic residues" evidence="16">
    <location>
        <begin position="181"/>
        <end position="213"/>
    </location>
</feature>
<dbReference type="CDD" id="cd12406">
    <property type="entry name" value="RRM4_NCL"/>
    <property type="match status" value="1"/>
</dbReference>
<keyword evidence="8" id="KW-0677">Repeat</keyword>
<dbReference type="GO" id="GO:0010468">
    <property type="term" value="P:regulation of gene expression"/>
    <property type="evidence" value="ECO:0007669"/>
    <property type="project" value="UniProtKB-ARBA"/>
</dbReference>
<dbReference type="GO" id="GO:0051252">
    <property type="term" value="P:regulation of RNA metabolic process"/>
    <property type="evidence" value="ECO:0007669"/>
    <property type="project" value="UniProtKB-ARBA"/>
</dbReference>
<keyword evidence="7" id="KW-0597">Phosphoprotein</keyword>
<dbReference type="PROSITE" id="PS50102">
    <property type="entry name" value="RRM"/>
    <property type="match status" value="4"/>
</dbReference>
<organism evidence="18 19">
    <name type="scientific">Molossus molossus</name>
    <name type="common">Pallas' mastiff bat</name>
    <name type="synonym">Vespertilio molossus</name>
    <dbReference type="NCBI Taxonomy" id="27622"/>
    <lineage>
        <taxon>Eukaryota</taxon>
        <taxon>Metazoa</taxon>
        <taxon>Chordata</taxon>
        <taxon>Craniata</taxon>
        <taxon>Vertebrata</taxon>
        <taxon>Euteleostomi</taxon>
        <taxon>Mammalia</taxon>
        <taxon>Eutheria</taxon>
        <taxon>Laurasiatheria</taxon>
        <taxon>Chiroptera</taxon>
        <taxon>Yangochiroptera</taxon>
        <taxon>Molossidae</taxon>
        <taxon>Molossus</taxon>
    </lineage>
</organism>
<evidence type="ECO:0000256" key="6">
    <source>
        <dbReference type="ARBA" id="ARBA00022499"/>
    </source>
</evidence>
<feature type="region of interest" description="Disordered" evidence="16">
    <location>
        <begin position="646"/>
        <end position="714"/>
    </location>
</feature>
<feature type="compositionally biased region" description="Acidic residues" evidence="16">
    <location>
        <begin position="24"/>
        <end position="43"/>
    </location>
</feature>
<comment type="function">
    <text evidence="14">Nucleolin is the major nucleolar protein of growing eukaryotic cells. It is found associated with intranucleolar chromatin and pre-ribosomal particles. It induces chromatin decondensation by binding to histone H1. It is thought to play a role in pre-rRNA transcription and ribosome assembly. May play a role in the process of transcriptional elongation. Binds RNA oligonucleotides with 5'-UUAGGG-3' repeats more tightly than the telomeric single-stranded DNA 5'-TTAGGG-3' repeats.</text>
</comment>
<keyword evidence="10 15" id="KW-0694">RNA-binding</keyword>
<feature type="compositionally biased region" description="Low complexity" evidence="16">
    <location>
        <begin position="123"/>
        <end position="140"/>
    </location>
</feature>
<dbReference type="SMART" id="SM00361">
    <property type="entry name" value="RRM_1"/>
    <property type="match status" value="2"/>
</dbReference>
<dbReference type="GO" id="GO:0003677">
    <property type="term" value="F:DNA binding"/>
    <property type="evidence" value="ECO:0007669"/>
    <property type="project" value="UniProtKB-KW"/>
</dbReference>
<feature type="domain" description="RRM" evidence="17">
    <location>
        <begin position="397"/>
        <end position="470"/>
    </location>
</feature>
<dbReference type="InterPro" id="IPR034233">
    <property type="entry name" value="Nucleolin_RRM2"/>
</dbReference>
<evidence type="ECO:0000256" key="1">
    <source>
        <dbReference type="ARBA" id="ARBA00004496"/>
    </source>
</evidence>
<dbReference type="Pfam" id="PF00076">
    <property type="entry name" value="RRM_1"/>
    <property type="match status" value="4"/>
</dbReference>
<proteinExistence type="predicted"/>
<dbReference type="FunFam" id="3.30.70.330:FF:000265">
    <property type="entry name" value="nucleolin isoform X1"/>
    <property type="match status" value="1"/>
</dbReference>
<comment type="subcellular location">
    <subcellularLocation>
        <location evidence="1">Cytoplasm</location>
    </subcellularLocation>
    <subcellularLocation>
        <location evidence="2">Nucleus</location>
        <location evidence="2">Nucleolus</location>
    </subcellularLocation>
</comment>
<keyword evidence="11" id="KW-0007">Acetylation</keyword>
<dbReference type="InterPro" id="IPR003954">
    <property type="entry name" value="RRM_euk-type"/>
</dbReference>
<feature type="compositionally biased region" description="Acidic residues" evidence="16">
    <location>
        <begin position="237"/>
        <end position="276"/>
    </location>
</feature>
<dbReference type="SMART" id="SM00360">
    <property type="entry name" value="RRM"/>
    <property type="match status" value="4"/>
</dbReference>
<evidence type="ECO:0000256" key="12">
    <source>
        <dbReference type="ARBA" id="ARBA00023125"/>
    </source>
</evidence>
<keyword evidence="19" id="KW-1185">Reference proteome</keyword>
<evidence type="ECO:0000256" key="11">
    <source>
        <dbReference type="ARBA" id="ARBA00022990"/>
    </source>
</evidence>
<reference evidence="18 19" key="1">
    <citation type="journal article" date="2020" name="Nature">
        <title>Six reference-quality genomes reveal evolution of bat adaptations.</title>
        <authorList>
            <person name="Jebb D."/>
            <person name="Huang Z."/>
            <person name="Pippel M."/>
            <person name="Hughes G.M."/>
            <person name="Lavrichenko K."/>
            <person name="Devanna P."/>
            <person name="Winkler S."/>
            <person name="Jermiin L.S."/>
            <person name="Skirmuntt E.C."/>
            <person name="Katzourakis A."/>
            <person name="Burkitt-Gray L."/>
            <person name="Ray D.A."/>
            <person name="Sullivan K.A.M."/>
            <person name="Roscito J.G."/>
            <person name="Kirilenko B.M."/>
            <person name="Davalos L.M."/>
            <person name="Corthals A.P."/>
            <person name="Power M.L."/>
            <person name="Jones G."/>
            <person name="Ransome R.D."/>
            <person name="Dechmann D.K.N."/>
            <person name="Locatelli A.G."/>
            <person name="Puechmaille S.J."/>
            <person name="Fedrigo O."/>
            <person name="Jarvis E.D."/>
            <person name="Hiller M."/>
            <person name="Vernes S.C."/>
            <person name="Myers E.W."/>
            <person name="Teeling E.C."/>
        </authorList>
    </citation>
    <scope>NUCLEOTIDE SEQUENCE [LARGE SCALE GENOMIC DNA]</scope>
    <source>
        <strain evidence="18">MMolMol1</strain>
        <tissue evidence="18">Muscle</tissue>
    </source>
</reference>
<feature type="compositionally biased region" description="Gly residues" evidence="16">
    <location>
        <begin position="654"/>
        <end position="700"/>
    </location>
</feature>
<dbReference type="Proteomes" id="UP000550707">
    <property type="component" value="Unassembled WGS sequence"/>
</dbReference>
<dbReference type="InterPro" id="IPR000504">
    <property type="entry name" value="RRM_dom"/>
</dbReference>
<dbReference type="SUPFAM" id="SSF54928">
    <property type="entry name" value="RNA-binding domain, RBD"/>
    <property type="match status" value="4"/>
</dbReference>
<evidence type="ECO:0000313" key="18">
    <source>
        <dbReference type="EMBL" id="KAF6450731.1"/>
    </source>
</evidence>
<dbReference type="CDD" id="cd12405">
    <property type="entry name" value="RRM3_NCL"/>
    <property type="match status" value="1"/>
</dbReference>
<keyword evidence="12" id="KW-0238">DNA-binding</keyword>
<evidence type="ECO:0000313" key="19">
    <source>
        <dbReference type="Proteomes" id="UP000550707"/>
    </source>
</evidence>
<dbReference type="CDD" id="cd12403">
    <property type="entry name" value="RRM1_NCL"/>
    <property type="match status" value="1"/>
</dbReference>
<dbReference type="InterPro" id="IPR034234">
    <property type="entry name" value="Nucleolin_RRM3"/>
</dbReference>
<dbReference type="CDD" id="cd12404">
    <property type="entry name" value="RRM2_NCL"/>
    <property type="match status" value="1"/>
</dbReference>
<evidence type="ECO:0000256" key="4">
    <source>
        <dbReference type="ARBA" id="ARBA00022481"/>
    </source>
</evidence>
<dbReference type="FunFam" id="3.30.70.330:FF:000264">
    <property type="entry name" value="nucleolin"/>
    <property type="match status" value="1"/>
</dbReference>
<evidence type="ECO:0000256" key="15">
    <source>
        <dbReference type="PROSITE-ProRule" id="PRU00176"/>
    </source>
</evidence>
<feature type="compositionally biased region" description="Acidic residues" evidence="16">
    <location>
        <begin position="148"/>
        <end position="172"/>
    </location>
</feature>
<feature type="domain" description="RRM" evidence="17">
    <location>
        <begin position="311"/>
        <end position="387"/>
    </location>
</feature>
<accession>A0A7J8FT16</accession>
<keyword evidence="13" id="KW-0539">Nucleus</keyword>
<evidence type="ECO:0000256" key="2">
    <source>
        <dbReference type="ARBA" id="ARBA00004604"/>
    </source>
</evidence>
<evidence type="ECO:0000256" key="14">
    <source>
        <dbReference type="ARBA" id="ARBA00024824"/>
    </source>
</evidence>
<dbReference type="GO" id="GO:0003723">
    <property type="term" value="F:RNA binding"/>
    <property type="evidence" value="ECO:0007669"/>
    <property type="project" value="UniProtKB-UniRule"/>
</dbReference>
<evidence type="ECO:0000256" key="10">
    <source>
        <dbReference type="ARBA" id="ARBA00022884"/>
    </source>
</evidence>
<dbReference type="InterPro" id="IPR035979">
    <property type="entry name" value="RBD_domain_sf"/>
</dbReference>
<evidence type="ECO:0000256" key="3">
    <source>
        <dbReference type="ARBA" id="ARBA00017108"/>
    </source>
</evidence>
<dbReference type="GO" id="GO:0005730">
    <property type="term" value="C:nucleolus"/>
    <property type="evidence" value="ECO:0007669"/>
    <property type="project" value="UniProtKB-SubCell"/>
</dbReference>
<keyword evidence="4" id="KW-0488">Methylation</keyword>
<feature type="region of interest" description="Disordered" evidence="16">
    <location>
        <begin position="1"/>
        <end position="64"/>
    </location>
</feature>
<gene>
    <name evidence="18" type="ORF">HJG59_012873</name>
</gene>
<dbReference type="Gene3D" id="3.30.70.330">
    <property type="match status" value="4"/>
</dbReference>
<comment type="caution">
    <text evidence="18">The sequence shown here is derived from an EMBL/GenBank/DDBJ whole genome shotgun (WGS) entry which is preliminary data.</text>
</comment>
<evidence type="ECO:0000256" key="5">
    <source>
        <dbReference type="ARBA" id="ARBA00022490"/>
    </source>
</evidence>
<dbReference type="OrthoDB" id="167718at2759"/>
<keyword evidence="5" id="KW-0963">Cytoplasm</keyword>
<dbReference type="PANTHER" id="PTHR23236:SF119">
    <property type="entry name" value="NUCLEAR RNA-BINDING PROTEIN SART-3"/>
    <property type="match status" value="1"/>
</dbReference>
<feature type="domain" description="RRM" evidence="17">
    <location>
        <begin position="490"/>
        <end position="564"/>
    </location>
</feature>
<dbReference type="GO" id="GO:0010557">
    <property type="term" value="P:positive regulation of macromolecule biosynthetic process"/>
    <property type="evidence" value="ECO:0007669"/>
    <property type="project" value="UniProtKB-ARBA"/>
</dbReference>
<dbReference type="InterPro" id="IPR034230">
    <property type="entry name" value="Nucleolin_RRM1"/>
</dbReference>
<name>A0A7J8FT16_MOLMO</name>
<keyword evidence="9" id="KW-0832">Ubl conjugation</keyword>
<feature type="compositionally biased region" description="Basic and acidic residues" evidence="16">
    <location>
        <begin position="701"/>
        <end position="714"/>
    </location>
</feature>
<feature type="compositionally biased region" description="Low complexity" evidence="16">
    <location>
        <begin position="93"/>
        <end position="111"/>
    </location>
</feature>
<dbReference type="InterPro" id="IPR012677">
    <property type="entry name" value="Nucleotide-bd_a/b_plait_sf"/>
</dbReference>
<dbReference type="GO" id="GO:0005737">
    <property type="term" value="C:cytoplasm"/>
    <property type="evidence" value="ECO:0007669"/>
    <property type="project" value="UniProtKB-SubCell"/>
</dbReference>
<evidence type="ECO:0000259" key="17">
    <source>
        <dbReference type="PROSITE" id="PS50102"/>
    </source>
</evidence>
<sequence length="714" mass="77216">MVKLAKAGKNQGDPKKMAPPPKEVEEDSEDEEMSDDEEDESSGEEVVIPQKKGKKATTTPAKKVMVSPTKKIAVATPGKKAVVTPGKKAVALPTPGKKAAVTPAKAVATPGKKGGTPGKALVATPGKKGAATPAKGAKNGKNAKKEDSDEEDDDDSEEGDEEDEDEDEDEFEPTVMKAAASDDDDDEDEDEDDDDDDDEEDDDDEDDSEEEPMEITPAKGKKAPAKAVPVKAKSTAEEEDEEDDDDEEDDEEDEEDEEEEDEEEEDEDEEEEEEEPVKEAPGKRKKEMAKQKAAPEAKKQKVEATEPTTAFNLFVGNLNFSKSAPELKTGISDVFAKNDLAVVDVRIGVSRKFGYVDFESAEDLEKALELTGLKVFGNEIKLEKPKGKDSKKDRDARTLLAKNLPYKVTQDELKEVFEDAMEIRLVSKDGKSKGIAYIEFKTEADAEKTLEEKQGTEIDGRSISLYYTGEKGQSQDYRGGKNSTWSGESKTLVLSNLSYSATEETLQEVFEKATFIKVPQNQNGKSKGYAFIEFASFEDAKEALNSCNKREIEGRAIRLELQGPRGSPNARSQPSKTLFVKGLSEETTEETLKESFDGSVRARIVTDRETGSSKGFGFVDFNSEEDAKAAKEAMEDGEIDGNKVTLDWAKPKGEGGFGGRGGGRGGFGGRGGGRGGRGGFGGRGRGGFGGRGGFRGGRGGGGDHKPQGKKTKFE</sequence>
<feature type="compositionally biased region" description="Basic and acidic residues" evidence="16">
    <location>
        <begin position="277"/>
        <end position="304"/>
    </location>
</feature>
<dbReference type="EMBL" id="JACASF010000011">
    <property type="protein sequence ID" value="KAF6450731.1"/>
    <property type="molecule type" value="Genomic_DNA"/>
</dbReference>
<feature type="domain" description="RRM" evidence="17">
    <location>
        <begin position="576"/>
        <end position="651"/>
    </location>
</feature>
<dbReference type="FunFam" id="3.30.70.330:FF:001072">
    <property type="entry name" value="Nucleolin"/>
    <property type="match status" value="1"/>
</dbReference>
<dbReference type="FunFam" id="3.30.70.330:FF:000278">
    <property type="entry name" value="Nucleolin"/>
    <property type="match status" value="1"/>
</dbReference>
<dbReference type="PANTHER" id="PTHR23236">
    <property type="entry name" value="EUKARYOTIC TRANSLATION INITIATION FACTOR 4B/4H"/>
    <property type="match status" value="1"/>
</dbReference>
<dbReference type="InterPro" id="IPR034235">
    <property type="entry name" value="Nucleolin_RRM4"/>
</dbReference>